<dbReference type="InterPro" id="IPR001387">
    <property type="entry name" value="Cro/C1-type_HTH"/>
</dbReference>
<name>A0A849VYI3_9HYPH</name>
<dbReference type="AlphaFoldDB" id="A0A849VYI3"/>
<organism evidence="1 2">
    <name type="scientific">Phyllobacterium pellucidum</name>
    <dbReference type="NCBI Taxonomy" id="2740464"/>
    <lineage>
        <taxon>Bacteria</taxon>
        <taxon>Pseudomonadati</taxon>
        <taxon>Pseudomonadota</taxon>
        <taxon>Alphaproteobacteria</taxon>
        <taxon>Hyphomicrobiales</taxon>
        <taxon>Phyllobacteriaceae</taxon>
        <taxon>Phyllobacterium</taxon>
    </lineage>
</organism>
<dbReference type="EMBL" id="JABUMX010000008">
    <property type="protein sequence ID" value="NTS33894.1"/>
    <property type="molecule type" value="Genomic_DNA"/>
</dbReference>
<gene>
    <name evidence="1" type="ORF">HQ945_21780</name>
</gene>
<dbReference type="Proteomes" id="UP000550508">
    <property type="component" value="Unassembled WGS sequence"/>
</dbReference>
<reference evidence="1 2" key="1">
    <citation type="submission" date="2020-05" db="EMBL/GenBank/DDBJ databases">
        <authorList>
            <person name="Kim M.K."/>
        </authorList>
    </citation>
    <scope>NUCLEOTIDE SEQUENCE [LARGE SCALE GENOMIC DNA]</scope>
    <source>
        <strain evidence="1 2">BT25</strain>
    </source>
</reference>
<comment type="caution">
    <text evidence="1">The sequence shown here is derived from an EMBL/GenBank/DDBJ whole genome shotgun (WGS) entry which is preliminary data.</text>
</comment>
<protein>
    <submittedName>
        <fullName evidence="1">Helix-turn-helix domain-containing protein</fullName>
    </submittedName>
</protein>
<proteinExistence type="predicted"/>
<evidence type="ECO:0000313" key="1">
    <source>
        <dbReference type="EMBL" id="NTS33894.1"/>
    </source>
</evidence>
<dbReference type="CDD" id="cd00093">
    <property type="entry name" value="HTH_XRE"/>
    <property type="match status" value="1"/>
</dbReference>
<sequence length="269" mass="29658">MPACYAYARNTATFKTDKQFAAIKAVSLPLGIVTYTMHTENEIGGEDILLALIDQLRANDTLLIADIFILSPRPSRLLALLCEVVGKGVRVVAASLAGEINLPLLRSYTVHFVEMEEKLLAAEAKLIERERLHRIEMDTYASEYEAHLLKLLQKHGVNLLTLVRPANALEGDAPKNPAQGRELREMREKLGLTGEQAGALCQPVIGKSQVSRIESEGSGAAHYENLKYALVTAEVLARYDQTRRAKAIEKAIVRPAQIVEDFAKSRIAS</sequence>
<keyword evidence="2" id="KW-1185">Reference proteome</keyword>
<dbReference type="RefSeq" id="WP_174208501.1">
    <property type="nucleotide sequence ID" value="NZ_JABUMX010000008.1"/>
</dbReference>
<accession>A0A849VYI3</accession>
<evidence type="ECO:0000313" key="2">
    <source>
        <dbReference type="Proteomes" id="UP000550508"/>
    </source>
</evidence>